<evidence type="ECO:0000313" key="2">
    <source>
        <dbReference type="Proteomes" id="UP000324222"/>
    </source>
</evidence>
<sequence>MNTCVRVPDLAQHTTTLTDSFCSFQTNECLRHFFVGTIRFRRKWEMPRLSDDWRREDLTVRQDYL</sequence>
<proteinExistence type="predicted"/>
<dbReference type="EMBL" id="VSRR010004946">
    <property type="protein sequence ID" value="MPC41152.1"/>
    <property type="molecule type" value="Genomic_DNA"/>
</dbReference>
<organism evidence="1 2">
    <name type="scientific">Portunus trituberculatus</name>
    <name type="common">Swimming crab</name>
    <name type="synonym">Neptunus trituberculatus</name>
    <dbReference type="NCBI Taxonomy" id="210409"/>
    <lineage>
        <taxon>Eukaryota</taxon>
        <taxon>Metazoa</taxon>
        <taxon>Ecdysozoa</taxon>
        <taxon>Arthropoda</taxon>
        <taxon>Crustacea</taxon>
        <taxon>Multicrustacea</taxon>
        <taxon>Malacostraca</taxon>
        <taxon>Eumalacostraca</taxon>
        <taxon>Eucarida</taxon>
        <taxon>Decapoda</taxon>
        <taxon>Pleocyemata</taxon>
        <taxon>Brachyura</taxon>
        <taxon>Eubrachyura</taxon>
        <taxon>Portunoidea</taxon>
        <taxon>Portunidae</taxon>
        <taxon>Portuninae</taxon>
        <taxon>Portunus</taxon>
    </lineage>
</organism>
<dbReference type="AlphaFoldDB" id="A0A5B7F3L2"/>
<comment type="caution">
    <text evidence="1">The sequence shown here is derived from an EMBL/GenBank/DDBJ whole genome shotgun (WGS) entry which is preliminary data.</text>
</comment>
<evidence type="ECO:0000313" key="1">
    <source>
        <dbReference type="EMBL" id="MPC41152.1"/>
    </source>
</evidence>
<accession>A0A5B7F3L2</accession>
<reference evidence="1 2" key="1">
    <citation type="submission" date="2019-05" db="EMBL/GenBank/DDBJ databases">
        <title>Another draft genome of Portunus trituberculatus and its Hox gene families provides insights of decapod evolution.</title>
        <authorList>
            <person name="Jeong J.-H."/>
            <person name="Song I."/>
            <person name="Kim S."/>
            <person name="Choi T."/>
            <person name="Kim D."/>
            <person name="Ryu S."/>
            <person name="Kim W."/>
        </authorList>
    </citation>
    <scope>NUCLEOTIDE SEQUENCE [LARGE SCALE GENOMIC DNA]</scope>
    <source>
        <tissue evidence="1">Muscle</tissue>
    </source>
</reference>
<protein>
    <submittedName>
        <fullName evidence="1">Uncharacterized protein</fullName>
    </submittedName>
</protein>
<gene>
    <name evidence="1" type="ORF">E2C01_034737</name>
</gene>
<dbReference type="Proteomes" id="UP000324222">
    <property type="component" value="Unassembled WGS sequence"/>
</dbReference>
<keyword evidence="2" id="KW-1185">Reference proteome</keyword>
<name>A0A5B7F3L2_PORTR</name>